<comment type="similarity">
    <text evidence="1">Belongs to the NAD(P)-dependent epimerase/dehydratase family.</text>
</comment>
<dbReference type="EMBL" id="DNZF01000118">
    <property type="protein sequence ID" value="HBK53364.1"/>
    <property type="molecule type" value="Genomic_DNA"/>
</dbReference>
<dbReference type="Proteomes" id="UP000263273">
    <property type="component" value="Unassembled WGS sequence"/>
</dbReference>
<dbReference type="InterPro" id="IPR036291">
    <property type="entry name" value="NAD(P)-bd_dom_sf"/>
</dbReference>
<accession>A0A354YVZ4</accession>
<dbReference type="InterPro" id="IPR001509">
    <property type="entry name" value="Epimerase_deHydtase"/>
</dbReference>
<name>A0A354YVZ4_9FIRM</name>
<evidence type="ECO:0000256" key="1">
    <source>
        <dbReference type="ARBA" id="ARBA00007637"/>
    </source>
</evidence>
<comment type="caution">
    <text evidence="3">The sequence shown here is derived from an EMBL/GenBank/DDBJ whole genome shotgun (WGS) entry which is preliminary data.</text>
</comment>
<feature type="domain" description="NAD-dependent epimerase/dehydratase" evidence="2">
    <location>
        <begin position="6"/>
        <end position="250"/>
    </location>
</feature>
<protein>
    <submittedName>
        <fullName evidence="3">NAD-dependent dehydratase</fullName>
    </submittedName>
</protein>
<dbReference type="SUPFAM" id="SSF51735">
    <property type="entry name" value="NAD(P)-binding Rossmann-fold domains"/>
    <property type="match status" value="1"/>
</dbReference>
<dbReference type="AlphaFoldDB" id="A0A354YVZ4"/>
<reference evidence="3 4" key="1">
    <citation type="journal article" date="2018" name="Nat. Biotechnol.">
        <title>A standardized bacterial taxonomy based on genome phylogeny substantially revises the tree of life.</title>
        <authorList>
            <person name="Parks D.H."/>
            <person name="Chuvochina M."/>
            <person name="Waite D.W."/>
            <person name="Rinke C."/>
            <person name="Skarshewski A."/>
            <person name="Chaumeil P.A."/>
            <person name="Hugenholtz P."/>
        </authorList>
    </citation>
    <scope>NUCLEOTIDE SEQUENCE [LARGE SCALE GENOMIC DNA]</scope>
    <source>
        <strain evidence="3">UBA10948</strain>
    </source>
</reference>
<dbReference type="PANTHER" id="PTHR43000">
    <property type="entry name" value="DTDP-D-GLUCOSE 4,6-DEHYDRATASE-RELATED"/>
    <property type="match status" value="1"/>
</dbReference>
<evidence type="ECO:0000313" key="3">
    <source>
        <dbReference type="EMBL" id="HBK53364.1"/>
    </source>
</evidence>
<sequence>MARKYLITGGTGFIGTALARRLLSAGHELKIYDNNSRGRRERLQGLAGEVQIVEGDIRDRERLIGAAQGMDSLIHLAYINGTEFFYNQPEMVLDIAIRGMLNVIDACRAEGIGELILASSSEVYQSPPQIPSSEAVPLSIPDPFNPRFSYGGGKIACELMAINYGRKDFERVLIFRPHNVYGPDMGWEHVLPQFILRAIKAIESKPQGPVPFPIQGDGSQTRAFIYIDDFIDALISLIQSGQHLNIYHIGNPEEISINTVADKLFQYLGREVEIIKGSLPPGSPPRRCPDISKLLELGFRPRISFEQGLAATIEWYTRAIPEGKNPKY</sequence>
<proteinExistence type="inferred from homology"/>
<organism evidence="3 4">
    <name type="scientific">Syntrophomonas wolfei</name>
    <dbReference type="NCBI Taxonomy" id="863"/>
    <lineage>
        <taxon>Bacteria</taxon>
        <taxon>Bacillati</taxon>
        <taxon>Bacillota</taxon>
        <taxon>Clostridia</taxon>
        <taxon>Eubacteriales</taxon>
        <taxon>Syntrophomonadaceae</taxon>
        <taxon>Syntrophomonas</taxon>
    </lineage>
</organism>
<dbReference type="Pfam" id="PF01370">
    <property type="entry name" value="Epimerase"/>
    <property type="match status" value="1"/>
</dbReference>
<gene>
    <name evidence="3" type="ORF">DDZ44_05465</name>
</gene>
<evidence type="ECO:0000313" key="4">
    <source>
        <dbReference type="Proteomes" id="UP000263273"/>
    </source>
</evidence>
<evidence type="ECO:0000259" key="2">
    <source>
        <dbReference type="Pfam" id="PF01370"/>
    </source>
</evidence>
<dbReference type="RefSeq" id="WP_061214910.1">
    <property type="nucleotide sequence ID" value="NZ_DCDX01000172.1"/>
</dbReference>
<dbReference type="Gene3D" id="3.40.50.720">
    <property type="entry name" value="NAD(P)-binding Rossmann-like Domain"/>
    <property type="match status" value="1"/>
</dbReference>
<dbReference type="STRING" id="378794.GCA_001570625_02494"/>